<name>A0A346NM79_9ALTE</name>
<dbReference type="PRINTS" id="PR00034">
    <property type="entry name" value="HTHCRP"/>
</dbReference>
<dbReference type="InterPro" id="IPR014710">
    <property type="entry name" value="RmlC-like_jellyroll"/>
</dbReference>
<dbReference type="EMBL" id="CP031769">
    <property type="protein sequence ID" value="AXR06636.1"/>
    <property type="molecule type" value="Genomic_DNA"/>
</dbReference>
<keyword evidence="1" id="KW-0805">Transcription regulation</keyword>
<dbReference type="InterPro" id="IPR000595">
    <property type="entry name" value="cNMP-bd_dom"/>
</dbReference>
<keyword evidence="7" id="KW-1185">Reference proteome</keyword>
<dbReference type="InterPro" id="IPR050397">
    <property type="entry name" value="Env_Response_Regulators"/>
</dbReference>
<dbReference type="NCBIfam" id="NF008365">
    <property type="entry name" value="PRK11161.1"/>
    <property type="match status" value="1"/>
</dbReference>
<evidence type="ECO:0000259" key="5">
    <source>
        <dbReference type="PROSITE" id="PS51063"/>
    </source>
</evidence>
<dbReference type="InterPro" id="IPR036390">
    <property type="entry name" value="WH_DNA-bd_sf"/>
</dbReference>
<reference evidence="6 7" key="1">
    <citation type="submission" date="2018-08" db="EMBL/GenBank/DDBJ databases">
        <title>Salinimonas sediminis sp. nov., a piezophilic bacterium isolated from a deep-sea sediment sample from the New Britain Trench.</title>
        <authorList>
            <person name="Cao J."/>
        </authorList>
    </citation>
    <scope>NUCLEOTIDE SEQUENCE [LARGE SCALE GENOMIC DNA]</scope>
    <source>
        <strain evidence="6 7">N102</strain>
    </source>
</reference>
<dbReference type="PROSITE" id="PS50042">
    <property type="entry name" value="CNMP_BINDING_3"/>
    <property type="match status" value="1"/>
</dbReference>
<dbReference type="GO" id="GO:0005829">
    <property type="term" value="C:cytosol"/>
    <property type="evidence" value="ECO:0007669"/>
    <property type="project" value="TreeGrafter"/>
</dbReference>
<dbReference type="GO" id="GO:0003677">
    <property type="term" value="F:DNA binding"/>
    <property type="evidence" value="ECO:0007669"/>
    <property type="project" value="UniProtKB-KW"/>
</dbReference>
<gene>
    <name evidence="6" type="ORF">D0Y50_09780</name>
</gene>
<evidence type="ECO:0000256" key="3">
    <source>
        <dbReference type="ARBA" id="ARBA00023163"/>
    </source>
</evidence>
<protein>
    <submittedName>
        <fullName evidence="6">Fumarate/nitrate reduction transcriptional regulator Fnr</fullName>
    </submittedName>
</protein>
<dbReference type="RefSeq" id="WP_117316727.1">
    <property type="nucleotide sequence ID" value="NZ_CP031769.1"/>
</dbReference>
<dbReference type="Gene3D" id="1.10.10.10">
    <property type="entry name" value="Winged helix-like DNA-binding domain superfamily/Winged helix DNA-binding domain"/>
    <property type="match status" value="1"/>
</dbReference>
<dbReference type="Pfam" id="PF00325">
    <property type="entry name" value="Crp"/>
    <property type="match status" value="1"/>
</dbReference>
<keyword evidence="2" id="KW-0238">DNA-binding</keyword>
<dbReference type="SUPFAM" id="SSF46785">
    <property type="entry name" value="Winged helix' DNA-binding domain"/>
    <property type="match status" value="1"/>
</dbReference>
<dbReference type="SMART" id="SM00419">
    <property type="entry name" value="HTH_CRP"/>
    <property type="match status" value="1"/>
</dbReference>
<dbReference type="PROSITE" id="PS00042">
    <property type="entry name" value="HTH_CRP_1"/>
    <property type="match status" value="1"/>
</dbReference>
<dbReference type="InterPro" id="IPR018490">
    <property type="entry name" value="cNMP-bd_dom_sf"/>
</dbReference>
<organism evidence="6 7">
    <name type="scientific">Salinimonas sediminis</name>
    <dbReference type="NCBI Taxonomy" id="2303538"/>
    <lineage>
        <taxon>Bacteria</taxon>
        <taxon>Pseudomonadati</taxon>
        <taxon>Pseudomonadota</taxon>
        <taxon>Gammaproteobacteria</taxon>
        <taxon>Alteromonadales</taxon>
        <taxon>Alteromonadaceae</taxon>
        <taxon>Alteromonas/Salinimonas group</taxon>
        <taxon>Salinimonas</taxon>
    </lineage>
</organism>
<evidence type="ECO:0000256" key="1">
    <source>
        <dbReference type="ARBA" id="ARBA00023015"/>
    </source>
</evidence>
<evidence type="ECO:0000259" key="4">
    <source>
        <dbReference type="PROSITE" id="PS50042"/>
    </source>
</evidence>
<dbReference type="PANTHER" id="PTHR24567">
    <property type="entry name" value="CRP FAMILY TRANSCRIPTIONAL REGULATORY PROTEIN"/>
    <property type="match status" value="1"/>
</dbReference>
<dbReference type="Proteomes" id="UP000262073">
    <property type="component" value="Chromosome"/>
</dbReference>
<dbReference type="SUPFAM" id="SSF51206">
    <property type="entry name" value="cAMP-binding domain-like"/>
    <property type="match status" value="1"/>
</dbReference>
<dbReference type="CDD" id="cd00092">
    <property type="entry name" value="HTH_CRP"/>
    <property type="match status" value="1"/>
</dbReference>
<dbReference type="InterPro" id="IPR036388">
    <property type="entry name" value="WH-like_DNA-bd_sf"/>
</dbReference>
<dbReference type="FunFam" id="2.60.120.10:FF:000004">
    <property type="entry name" value="Fumarate/nitrate reduction transcriptional regulator Fnr"/>
    <property type="match status" value="1"/>
</dbReference>
<evidence type="ECO:0000313" key="6">
    <source>
        <dbReference type="EMBL" id="AXR06636.1"/>
    </source>
</evidence>
<dbReference type="KEGG" id="salm:D0Y50_09780"/>
<dbReference type="OrthoDB" id="7643467at2"/>
<accession>A0A346NM79</accession>
<dbReference type="Gene3D" id="2.60.120.10">
    <property type="entry name" value="Jelly Rolls"/>
    <property type="match status" value="1"/>
</dbReference>
<keyword evidence="3" id="KW-0804">Transcription</keyword>
<dbReference type="InterPro" id="IPR012318">
    <property type="entry name" value="HTH_CRP"/>
</dbReference>
<sequence>MADVSEFSIHCQNCSFSHLCLPVALNKTEIASLDTIVERKKPLQKGAMLVQLNDHFSALYAVRSGSFKSFITNQEGDEQIIGFHFPGDIIGFDALREQRHQSFTQALETAMVCELPYDMLDAMSQSLPTLRRQILSFMSAEIKQDHDMMMLLNRRTAQERLLYFIAQLSSRFAQRGFSHRQFHLTMTRNEIGNYLGLTVETISRLLTRFQKEDLIEVTGKLIVIKDFDGINNQLKTMELTVSCQ</sequence>
<dbReference type="PANTHER" id="PTHR24567:SF75">
    <property type="entry name" value="FUMARATE AND NITRATE REDUCTION REGULATORY PROTEIN"/>
    <property type="match status" value="1"/>
</dbReference>
<dbReference type="InterPro" id="IPR018335">
    <property type="entry name" value="Tscrpt_reg_HTH_Crp-type_CS"/>
</dbReference>
<evidence type="ECO:0000256" key="2">
    <source>
        <dbReference type="ARBA" id="ARBA00023125"/>
    </source>
</evidence>
<dbReference type="FunFam" id="1.10.10.10:FF:000028">
    <property type="entry name" value="Fumarate/nitrate reduction transcriptional regulator Fnr"/>
    <property type="match status" value="1"/>
</dbReference>
<dbReference type="GO" id="GO:0003700">
    <property type="term" value="F:DNA-binding transcription factor activity"/>
    <property type="evidence" value="ECO:0007669"/>
    <property type="project" value="InterPro"/>
</dbReference>
<dbReference type="PROSITE" id="PS51063">
    <property type="entry name" value="HTH_CRP_2"/>
    <property type="match status" value="1"/>
</dbReference>
<evidence type="ECO:0000313" key="7">
    <source>
        <dbReference type="Proteomes" id="UP000262073"/>
    </source>
</evidence>
<dbReference type="CDD" id="cd00038">
    <property type="entry name" value="CAP_ED"/>
    <property type="match status" value="1"/>
</dbReference>
<proteinExistence type="predicted"/>
<dbReference type="AlphaFoldDB" id="A0A346NM79"/>
<feature type="domain" description="HTH crp-type" evidence="5">
    <location>
        <begin position="155"/>
        <end position="228"/>
    </location>
</feature>
<feature type="domain" description="Cyclic nucleotide-binding" evidence="4">
    <location>
        <begin position="21"/>
        <end position="95"/>
    </location>
</feature>
<dbReference type="Pfam" id="PF00027">
    <property type="entry name" value="cNMP_binding"/>
    <property type="match status" value="1"/>
</dbReference>
<dbReference type="SMART" id="SM00100">
    <property type="entry name" value="cNMP"/>
    <property type="match status" value="1"/>
</dbReference>